<comment type="similarity">
    <text evidence="1">Belongs to the phD/YefM antitoxin family.</text>
</comment>
<evidence type="ECO:0000256" key="1">
    <source>
        <dbReference type="ARBA" id="ARBA00009981"/>
    </source>
</evidence>
<protein>
    <submittedName>
        <fullName evidence="2">Type II toxin-antitoxin system Phd/YefM family antitoxin</fullName>
    </submittedName>
</protein>
<comment type="caution">
    <text evidence="2">The sequence shown here is derived from an EMBL/GenBank/DDBJ whole genome shotgun (WGS) entry which is preliminary data.</text>
</comment>
<proteinExistence type="inferred from homology"/>
<dbReference type="EMBL" id="JACBXV010000025">
    <property type="protein sequence ID" value="NYS68561.1"/>
    <property type="molecule type" value="Genomic_DNA"/>
</dbReference>
<dbReference type="RefSeq" id="WP_179899894.1">
    <property type="nucleotide sequence ID" value="NZ_JACBXV010000025.1"/>
</dbReference>
<evidence type="ECO:0000313" key="2">
    <source>
        <dbReference type="EMBL" id="NYS68561.1"/>
    </source>
</evidence>
<gene>
    <name evidence="2" type="ORF">HZZ05_03335</name>
</gene>
<dbReference type="AlphaFoldDB" id="A0A853EKG8"/>
<dbReference type="Gene3D" id="3.40.1620.10">
    <property type="entry name" value="YefM-like domain"/>
    <property type="match status" value="1"/>
</dbReference>
<dbReference type="SUPFAM" id="SSF143120">
    <property type="entry name" value="YefM-like"/>
    <property type="match status" value="1"/>
</dbReference>
<dbReference type="InterPro" id="IPR036165">
    <property type="entry name" value="YefM-like_sf"/>
</dbReference>
<reference evidence="2 3" key="1">
    <citation type="submission" date="2020-07" db="EMBL/GenBank/DDBJ databases">
        <title>MOT database genomes.</title>
        <authorList>
            <person name="Joseph S."/>
            <person name="Aduse-Opoku J."/>
            <person name="Hashim A."/>
            <person name="Wade W."/>
            <person name="Curtis M."/>
        </authorList>
    </citation>
    <scope>NUCLEOTIDE SEQUENCE [LARGE SCALE GENOMIC DNA]</scope>
    <source>
        <strain evidence="2 3">WMus004</strain>
    </source>
</reference>
<organism evidence="2 3">
    <name type="scientific">Actinomyces bowdenii</name>
    <dbReference type="NCBI Taxonomy" id="131109"/>
    <lineage>
        <taxon>Bacteria</taxon>
        <taxon>Bacillati</taxon>
        <taxon>Actinomycetota</taxon>
        <taxon>Actinomycetes</taxon>
        <taxon>Actinomycetales</taxon>
        <taxon>Actinomycetaceae</taxon>
        <taxon>Actinomyces</taxon>
    </lineage>
</organism>
<dbReference type="Proteomes" id="UP000572528">
    <property type="component" value="Unassembled WGS sequence"/>
</dbReference>
<accession>A0A853EKG8</accession>
<sequence>MRTVKVQEAKTHLSSLLAEVERGATISIARGPQTIARLVPARTGERELGFGGYRLPDSFFDELPPEELSAWEGQ</sequence>
<evidence type="ECO:0000313" key="3">
    <source>
        <dbReference type="Proteomes" id="UP000572528"/>
    </source>
</evidence>
<name>A0A853EKG8_9ACTO</name>